<dbReference type="AlphaFoldDB" id="A0A3G8Y549"/>
<gene>
    <name evidence="2" type="ORF">EIB74_04250</name>
</gene>
<dbReference type="Proteomes" id="UP000281810">
    <property type="component" value="Chromosome"/>
</dbReference>
<feature type="signal peptide" evidence="1">
    <location>
        <begin position="1"/>
        <end position="17"/>
    </location>
</feature>
<feature type="chain" id="PRO_5018252251" evidence="1">
    <location>
        <begin position="18"/>
        <end position="252"/>
    </location>
</feature>
<keyword evidence="3" id="KW-1185">Reference proteome</keyword>
<sequence length="252" mass="27945">MKFVILLGVFFSLSVFGQVLNDNAQDLLNATSNSNTSTDKKLKYKFCTTTSCCEVGGFGIAVFSETTCTYVYTYPLRNGNSNVVVMDLKTEKGEKYALNEITFPNDLILPADYKADADGNAEVLVLKAGKYQVINGQLAFSPSTQRIRLTCFVTEHTGTIFGNPYHYTSQYCLIHVWFNKGLSGNGLLTIDISGDKTLIELASKNKGVLKFDQDLVVSNKLLDAKISSIIVKAGTYKVNENNKIYIKNYEIR</sequence>
<evidence type="ECO:0000256" key="1">
    <source>
        <dbReference type="SAM" id="SignalP"/>
    </source>
</evidence>
<accession>A0A3G8Y549</accession>
<name>A0A3G8Y549_9FLAO</name>
<proteinExistence type="predicted"/>
<dbReference type="OrthoDB" id="1240060at2"/>
<reference evidence="3" key="1">
    <citation type="submission" date="2018-11" db="EMBL/GenBank/DDBJ databases">
        <title>Proposal to divide the Flavobacteriaceae and reorganize its genera based on Amino Acid Identity values calculated from whole genome sequences.</title>
        <authorList>
            <person name="Nicholson A.C."/>
            <person name="Gulvik C.A."/>
            <person name="Whitney A.M."/>
            <person name="Humrighouse B.W."/>
            <person name="Bell M."/>
            <person name="Holmes B."/>
            <person name="Steigerwalt A.B."/>
            <person name="Villarma A."/>
            <person name="Sheth M."/>
            <person name="Batra D."/>
            <person name="Pryor J."/>
            <person name="Bernardet J.-F."/>
            <person name="Hugo C."/>
            <person name="Kampfer P."/>
            <person name="Newman J.D."/>
            <person name="McQuiston J.R."/>
        </authorList>
    </citation>
    <scope>NUCLEOTIDE SEQUENCE [LARGE SCALE GENOMIC DNA]</scope>
    <source>
        <strain evidence="3">F5649</strain>
    </source>
</reference>
<evidence type="ECO:0000313" key="2">
    <source>
        <dbReference type="EMBL" id="AZI39217.1"/>
    </source>
</evidence>
<protein>
    <submittedName>
        <fullName evidence="2">Uncharacterized protein</fullName>
    </submittedName>
</protein>
<dbReference type="RefSeq" id="WP_124801492.1">
    <property type="nucleotide sequence ID" value="NZ_CP034161.1"/>
</dbReference>
<dbReference type="EMBL" id="CP034161">
    <property type="protein sequence ID" value="AZI39217.1"/>
    <property type="molecule type" value="Genomic_DNA"/>
</dbReference>
<evidence type="ECO:0000313" key="3">
    <source>
        <dbReference type="Proteomes" id="UP000281810"/>
    </source>
</evidence>
<organism evidence="2 3">
    <name type="scientific">Epilithonimonas vandammei</name>
    <dbReference type="NCBI Taxonomy" id="2487072"/>
    <lineage>
        <taxon>Bacteria</taxon>
        <taxon>Pseudomonadati</taxon>
        <taxon>Bacteroidota</taxon>
        <taxon>Flavobacteriia</taxon>
        <taxon>Flavobacteriales</taxon>
        <taxon>Weeksellaceae</taxon>
        <taxon>Chryseobacterium group</taxon>
        <taxon>Epilithonimonas</taxon>
    </lineage>
</organism>
<keyword evidence="1" id="KW-0732">Signal</keyword>